<organism evidence="1">
    <name type="scientific">Siphoviridae sp. ctGFb30</name>
    <dbReference type="NCBI Taxonomy" id="2826219"/>
    <lineage>
        <taxon>Viruses</taxon>
        <taxon>Duplodnaviria</taxon>
        <taxon>Heunggongvirae</taxon>
        <taxon>Uroviricota</taxon>
        <taxon>Caudoviricetes</taxon>
    </lineage>
</organism>
<sequence>MDIRLWRRKFIAFHSTIPFGMILSLAQRGNKDLSRR</sequence>
<name>A0A8S5MFB8_9CAUD</name>
<accession>A0A8S5MFB8</accession>
<evidence type="ECO:0000313" key="1">
    <source>
        <dbReference type="EMBL" id="DAD81029.1"/>
    </source>
</evidence>
<protein>
    <submittedName>
        <fullName evidence="1">Uncharacterized protein</fullName>
    </submittedName>
</protein>
<dbReference type="EMBL" id="BK014893">
    <property type="protein sequence ID" value="DAD81029.1"/>
    <property type="molecule type" value="Genomic_DNA"/>
</dbReference>
<reference evidence="1" key="1">
    <citation type="journal article" date="2021" name="Proc. Natl. Acad. Sci. U.S.A.">
        <title>A Catalog of Tens of Thousands of Viruses from Human Metagenomes Reveals Hidden Associations with Chronic Diseases.</title>
        <authorList>
            <person name="Tisza M.J."/>
            <person name="Buck C.B."/>
        </authorList>
    </citation>
    <scope>NUCLEOTIDE SEQUENCE</scope>
    <source>
        <strain evidence="1">CtGFb30</strain>
    </source>
</reference>
<proteinExistence type="predicted"/>